<dbReference type="Proteomes" id="UP001144323">
    <property type="component" value="Unassembled WGS sequence"/>
</dbReference>
<protein>
    <recommendedName>
        <fullName evidence="1">MlaB-like STAS domain-containing protein</fullName>
    </recommendedName>
</protein>
<organism evidence="2 3">
    <name type="scientific">Methylocystis echinoides</name>
    <dbReference type="NCBI Taxonomy" id="29468"/>
    <lineage>
        <taxon>Bacteria</taxon>
        <taxon>Pseudomonadati</taxon>
        <taxon>Pseudomonadota</taxon>
        <taxon>Alphaproteobacteria</taxon>
        <taxon>Hyphomicrobiales</taxon>
        <taxon>Methylocystaceae</taxon>
        <taxon>Methylocystis</taxon>
    </lineage>
</organism>
<dbReference type="EMBL" id="BSEC01000001">
    <property type="protein sequence ID" value="GLI92447.1"/>
    <property type="molecule type" value="Genomic_DNA"/>
</dbReference>
<reference evidence="2" key="1">
    <citation type="journal article" date="2023" name="Int. J. Syst. Evol. Microbiol.">
        <title>Methylocystis iwaonis sp. nov., a type II methane-oxidizing bacterium from surface soil of a rice paddy field in Japan, and emended description of the genus Methylocystis (ex Whittenbury et al. 1970) Bowman et al. 1993.</title>
        <authorList>
            <person name="Kaise H."/>
            <person name="Sawadogo J.B."/>
            <person name="Alam M.S."/>
            <person name="Ueno C."/>
            <person name="Dianou D."/>
            <person name="Shinjo R."/>
            <person name="Asakawa S."/>
        </authorList>
    </citation>
    <scope>NUCLEOTIDE SEQUENCE</scope>
    <source>
        <strain evidence="2">LMG27198</strain>
    </source>
</reference>
<name>A0A9W6GSU6_9HYPH</name>
<dbReference type="AlphaFoldDB" id="A0A9W6GSU6"/>
<accession>A0A9W6GSU6</accession>
<proteinExistence type="predicted"/>
<dbReference type="InterPro" id="IPR036513">
    <property type="entry name" value="STAS_dom_sf"/>
</dbReference>
<evidence type="ECO:0000259" key="1">
    <source>
        <dbReference type="Pfam" id="PF13466"/>
    </source>
</evidence>
<evidence type="ECO:0000313" key="3">
    <source>
        <dbReference type="Proteomes" id="UP001144323"/>
    </source>
</evidence>
<dbReference type="InterPro" id="IPR058548">
    <property type="entry name" value="MlaB-like_STAS"/>
</dbReference>
<dbReference type="Pfam" id="PF13466">
    <property type="entry name" value="STAS_2"/>
    <property type="match status" value="1"/>
</dbReference>
<dbReference type="Gene3D" id="3.30.750.24">
    <property type="entry name" value="STAS domain"/>
    <property type="match status" value="1"/>
</dbReference>
<keyword evidence="3" id="KW-1185">Reference proteome</keyword>
<gene>
    <name evidence="2" type="ORF">LMG27198_14390</name>
</gene>
<comment type="caution">
    <text evidence="2">The sequence shown here is derived from an EMBL/GenBank/DDBJ whole genome shotgun (WGS) entry which is preliminary data.</text>
</comment>
<evidence type="ECO:0000313" key="2">
    <source>
        <dbReference type="EMBL" id="GLI92447.1"/>
    </source>
</evidence>
<dbReference type="RefSeq" id="WP_281801669.1">
    <property type="nucleotide sequence ID" value="NZ_BSEC01000001.1"/>
</dbReference>
<feature type="domain" description="MlaB-like STAS" evidence="1">
    <location>
        <begin position="13"/>
        <end position="89"/>
    </location>
</feature>
<sequence>MNTTTGQASLYEINLPAALDLRAAVPLATALLSARGGGMRLDGSQVKTVGAQCLQVIISARHTWERDGLSLTIVNPTEDFLAAFADTGLNIDSIVEGEAAR</sequence>
<dbReference type="SUPFAM" id="SSF52091">
    <property type="entry name" value="SpoIIaa-like"/>
    <property type="match status" value="1"/>
</dbReference>